<evidence type="ECO:0000313" key="3">
    <source>
        <dbReference type="Proteomes" id="UP000054383"/>
    </source>
</evidence>
<dbReference type="Proteomes" id="UP000054383">
    <property type="component" value="Unassembled WGS sequence"/>
</dbReference>
<dbReference type="AlphaFoldDB" id="A0A0U1M6S4"/>
<organism evidence="2 3">
    <name type="scientific">Talaromyces islandicus</name>
    <name type="common">Penicillium islandicum</name>
    <dbReference type="NCBI Taxonomy" id="28573"/>
    <lineage>
        <taxon>Eukaryota</taxon>
        <taxon>Fungi</taxon>
        <taxon>Dikarya</taxon>
        <taxon>Ascomycota</taxon>
        <taxon>Pezizomycotina</taxon>
        <taxon>Eurotiomycetes</taxon>
        <taxon>Eurotiomycetidae</taxon>
        <taxon>Eurotiales</taxon>
        <taxon>Trichocomaceae</taxon>
        <taxon>Talaromyces</taxon>
        <taxon>Talaromyces sect. Islandici</taxon>
    </lineage>
</organism>
<reference evidence="2 3" key="1">
    <citation type="submission" date="2015-04" db="EMBL/GenBank/DDBJ databases">
        <authorList>
            <person name="Syromyatnikov M.Y."/>
            <person name="Popov V.N."/>
        </authorList>
    </citation>
    <scope>NUCLEOTIDE SEQUENCE [LARGE SCALE GENOMIC DNA]</scope>
    <source>
        <strain evidence="2">WF-38-12</strain>
    </source>
</reference>
<evidence type="ECO:0000256" key="1">
    <source>
        <dbReference type="SAM" id="Phobius"/>
    </source>
</evidence>
<name>A0A0U1M6S4_TALIS</name>
<keyword evidence="3" id="KW-1185">Reference proteome</keyword>
<keyword evidence="1" id="KW-1133">Transmembrane helix</keyword>
<protein>
    <submittedName>
        <fullName evidence="2">Uncharacterized protein</fullName>
    </submittedName>
</protein>
<keyword evidence="1" id="KW-0472">Membrane</keyword>
<evidence type="ECO:0000313" key="2">
    <source>
        <dbReference type="EMBL" id="CRG91295.1"/>
    </source>
</evidence>
<sequence length="100" mass="10825">MFKTTYSVSLTYENGVQNVNVSLPQEEPNAVGFIAGSNRDKPLGEAYANGAGIQINGIDVYKASYVEMFAYESVMDALVLVLVGTVANILMQVVFISRVL</sequence>
<proteinExistence type="predicted"/>
<dbReference type="EMBL" id="CVMT01000009">
    <property type="protein sequence ID" value="CRG91295.1"/>
    <property type="molecule type" value="Genomic_DNA"/>
</dbReference>
<gene>
    <name evidence="2" type="ORF">PISL3812_08343</name>
</gene>
<feature type="transmembrane region" description="Helical" evidence="1">
    <location>
        <begin position="77"/>
        <end position="96"/>
    </location>
</feature>
<keyword evidence="1" id="KW-0812">Transmembrane</keyword>
<dbReference type="STRING" id="28573.A0A0U1M6S4"/>
<accession>A0A0U1M6S4</accession>